<proteinExistence type="predicted"/>
<dbReference type="InterPro" id="IPR003439">
    <property type="entry name" value="ABC_transporter-like_ATP-bd"/>
</dbReference>
<keyword evidence="2" id="KW-0067">ATP-binding</keyword>
<evidence type="ECO:0000259" key="3">
    <source>
        <dbReference type="Pfam" id="PF00005"/>
    </source>
</evidence>
<dbReference type="GO" id="GO:0016887">
    <property type="term" value="F:ATP hydrolysis activity"/>
    <property type="evidence" value="ECO:0007669"/>
    <property type="project" value="InterPro"/>
</dbReference>
<reference evidence="4 5" key="1">
    <citation type="submission" date="2020-02" db="EMBL/GenBank/DDBJ databases">
        <title>Draft genome sequence of Haematococcus lacustris strain NIES-144.</title>
        <authorList>
            <person name="Morimoto D."/>
            <person name="Nakagawa S."/>
            <person name="Yoshida T."/>
            <person name="Sawayama S."/>
        </authorList>
    </citation>
    <scope>NUCLEOTIDE SEQUENCE [LARGE SCALE GENOMIC DNA]</scope>
    <source>
        <strain evidence="4 5">NIES-144</strain>
    </source>
</reference>
<dbReference type="FunFam" id="3.40.50.300:FF:003872">
    <property type="entry name" value="Multidrug resistance associated protein, putative"/>
    <property type="match status" value="1"/>
</dbReference>
<dbReference type="GO" id="GO:0042626">
    <property type="term" value="F:ATPase-coupled transmembrane transporter activity"/>
    <property type="evidence" value="ECO:0007669"/>
    <property type="project" value="TreeGrafter"/>
</dbReference>
<dbReference type="InterPro" id="IPR027417">
    <property type="entry name" value="P-loop_NTPase"/>
</dbReference>
<comment type="caution">
    <text evidence="4">The sequence shown here is derived from an EMBL/GenBank/DDBJ whole genome shotgun (WGS) entry which is preliminary data.</text>
</comment>
<keyword evidence="5" id="KW-1185">Reference proteome</keyword>
<dbReference type="GO" id="GO:0016020">
    <property type="term" value="C:membrane"/>
    <property type="evidence" value="ECO:0007669"/>
    <property type="project" value="TreeGrafter"/>
</dbReference>
<dbReference type="AlphaFoldDB" id="A0A699Z281"/>
<keyword evidence="1" id="KW-0547">Nucleotide-binding</keyword>
<dbReference type="Gene3D" id="3.40.50.300">
    <property type="entry name" value="P-loop containing nucleotide triphosphate hydrolases"/>
    <property type="match status" value="1"/>
</dbReference>
<dbReference type="Proteomes" id="UP000485058">
    <property type="component" value="Unassembled WGS sequence"/>
</dbReference>
<dbReference type="SUPFAM" id="SSF52540">
    <property type="entry name" value="P-loop containing nucleoside triphosphate hydrolases"/>
    <property type="match status" value="1"/>
</dbReference>
<dbReference type="EMBL" id="BLLF01000878">
    <property type="protein sequence ID" value="GFH15645.1"/>
    <property type="molecule type" value="Genomic_DNA"/>
</dbReference>
<evidence type="ECO:0000256" key="1">
    <source>
        <dbReference type="ARBA" id="ARBA00022741"/>
    </source>
</evidence>
<evidence type="ECO:0000313" key="4">
    <source>
        <dbReference type="EMBL" id="GFH15645.1"/>
    </source>
</evidence>
<dbReference type="PANTHER" id="PTHR24223">
    <property type="entry name" value="ATP-BINDING CASSETTE SUB-FAMILY C"/>
    <property type="match status" value="1"/>
</dbReference>
<name>A0A699Z281_HAELA</name>
<dbReference type="GO" id="GO:0005524">
    <property type="term" value="F:ATP binding"/>
    <property type="evidence" value="ECO:0007669"/>
    <property type="project" value="UniProtKB-KW"/>
</dbReference>
<sequence>MINARDPWVQNCTLRANVLLGRAYDDELYTSVLAACALGPDLEVLAAGDATEIGEKGVNLSGGQKHRVALARAAYSGADIYLLDDPLSAVDAHVGRHLFDMCLCGLLAGSTRILVTHQLQYVDAADVP</sequence>
<dbReference type="InterPro" id="IPR050173">
    <property type="entry name" value="ABC_transporter_C-like"/>
</dbReference>
<protein>
    <recommendedName>
        <fullName evidence="3">ABC transporter domain-containing protein</fullName>
    </recommendedName>
</protein>
<feature type="domain" description="ABC transporter" evidence="3">
    <location>
        <begin position="50"/>
        <end position="87"/>
    </location>
</feature>
<evidence type="ECO:0000313" key="5">
    <source>
        <dbReference type="Proteomes" id="UP000485058"/>
    </source>
</evidence>
<accession>A0A699Z281</accession>
<evidence type="ECO:0000256" key="2">
    <source>
        <dbReference type="ARBA" id="ARBA00022840"/>
    </source>
</evidence>
<organism evidence="4 5">
    <name type="scientific">Haematococcus lacustris</name>
    <name type="common">Green alga</name>
    <name type="synonym">Haematococcus pluvialis</name>
    <dbReference type="NCBI Taxonomy" id="44745"/>
    <lineage>
        <taxon>Eukaryota</taxon>
        <taxon>Viridiplantae</taxon>
        <taxon>Chlorophyta</taxon>
        <taxon>core chlorophytes</taxon>
        <taxon>Chlorophyceae</taxon>
        <taxon>CS clade</taxon>
        <taxon>Chlamydomonadales</taxon>
        <taxon>Haematococcaceae</taxon>
        <taxon>Haematococcus</taxon>
    </lineage>
</organism>
<gene>
    <name evidence="4" type="ORF">HaLaN_11906</name>
</gene>
<dbReference type="Pfam" id="PF00005">
    <property type="entry name" value="ABC_tran"/>
    <property type="match status" value="1"/>
</dbReference>
<dbReference type="PANTHER" id="PTHR24223:SF453">
    <property type="entry name" value="ABC TRANSPORTER"/>
    <property type="match status" value="1"/>
</dbReference>